<dbReference type="InterPro" id="IPR027910">
    <property type="entry name" value="YdiL_sf"/>
</dbReference>
<dbReference type="Proteomes" id="UP001518680">
    <property type="component" value="Unassembled WGS sequence"/>
</dbReference>
<dbReference type="InterPro" id="IPR010982">
    <property type="entry name" value="Lambda_DNA-bd_dom_sf"/>
</dbReference>
<dbReference type="Gene3D" id="1.10.3100.10">
    <property type="entry name" value="Putative cytoplasmic protein"/>
    <property type="match status" value="1"/>
</dbReference>
<proteinExistence type="predicted"/>
<sequence length="118" mass="13296">MTPAEFRVLRNSLGLTAQDVARANEVALRTAQRWEVSQDPPADVQTWLLDKWALVADRVDDVIDLAERGEPIRLISYRDDATAFERQGMSANEHTALLGHICMALEQCDFDYELLPAP</sequence>
<dbReference type="EMBL" id="JAACBX020000002">
    <property type="protein sequence ID" value="MBM0244623.1"/>
    <property type="molecule type" value="Genomic_DNA"/>
</dbReference>
<reference evidence="1 2" key="1">
    <citation type="submission" date="2021-01" db="EMBL/GenBank/DDBJ databases">
        <title>Complete genome sequences of Corynebacterium macginleyi strains isolated from infectious keratitis.</title>
        <authorList>
            <person name="Sagerfors S."/>
            <person name="Poehlein A."/>
            <person name="Soderquist B."/>
            <person name="Bruggemann H."/>
        </authorList>
    </citation>
    <scope>NUCLEOTIDE SEQUENCE [LARGE SCALE GENOMIC DNA]</scope>
    <source>
        <strain evidence="1 2">12T220</strain>
    </source>
</reference>
<comment type="caution">
    <text evidence="1">The sequence shown here is derived from an EMBL/GenBank/DDBJ whole genome shotgun (WGS) entry which is preliminary data.</text>
</comment>
<organism evidence="1 2">
    <name type="scientific">Corynebacterium macginleyi</name>
    <dbReference type="NCBI Taxonomy" id="38290"/>
    <lineage>
        <taxon>Bacteria</taxon>
        <taxon>Bacillati</taxon>
        <taxon>Actinomycetota</taxon>
        <taxon>Actinomycetes</taxon>
        <taxon>Mycobacteriales</taxon>
        <taxon>Corynebacteriaceae</taxon>
        <taxon>Corynebacterium</taxon>
    </lineage>
</organism>
<evidence type="ECO:0000313" key="1">
    <source>
        <dbReference type="EMBL" id="MBM0244623.1"/>
    </source>
</evidence>
<evidence type="ECO:0008006" key="3">
    <source>
        <dbReference type="Google" id="ProtNLM"/>
    </source>
</evidence>
<evidence type="ECO:0000313" key="2">
    <source>
        <dbReference type="Proteomes" id="UP001518680"/>
    </source>
</evidence>
<protein>
    <recommendedName>
        <fullName evidence="3">XRE family transcriptional regulator</fullName>
    </recommendedName>
</protein>
<name>A0ABS1Y894_9CORY</name>
<dbReference type="SUPFAM" id="SSF47413">
    <property type="entry name" value="lambda repressor-like DNA-binding domains"/>
    <property type="match status" value="1"/>
</dbReference>
<dbReference type="RefSeq" id="WP_200449249.1">
    <property type="nucleotide sequence ID" value="NZ_JAACBX020000002.1"/>
</dbReference>
<accession>A0ABS1Y894</accession>
<gene>
    <name evidence="1" type="ORF">GWO63_010320</name>
</gene>
<keyword evidence="2" id="KW-1185">Reference proteome</keyword>